<comment type="caution">
    <text evidence="1">The sequence shown here is derived from an EMBL/GenBank/DDBJ whole genome shotgun (WGS) entry which is preliminary data.</text>
</comment>
<proteinExistence type="predicted"/>
<accession>A0AAD8TBB1</accession>
<dbReference type="AlphaFoldDB" id="A0AAD8TBB1"/>
<name>A0AAD8TBB1_LOLMU</name>
<sequence length="190" mass="21432">MASTESLMAQKMVARGEQESDASVQYRGGKSSTVTTATVLFGASKRVWGVARVLVRAWARGEVKGRTRLTGHDDALARPVACPRTLWRAWASWARRVPVAAVILLANGDVQRDQQSVERLKDMMMHARLRTMQAINVEYLAVNDHFEDAIWVTGRMGLQELMKVQCDYSPDLIKQFFATLAFKKDEERTM</sequence>
<organism evidence="1 2">
    <name type="scientific">Lolium multiflorum</name>
    <name type="common">Italian ryegrass</name>
    <name type="synonym">Lolium perenne subsp. multiflorum</name>
    <dbReference type="NCBI Taxonomy" id="4521"/>
    <lineage>
        <taxon>Eukaryota</taxon>
        <taxon>Viridiplantae</taxon>
        <taxon>Streptophyta</taxon>
        <taxon>Embryophyta</taxon>
        <taxon>Tracheophyta</taxon>
        <taxon>Spermatophyta</taxon>
        <taxon>Magnoliopsida</taxon>
        <taxon>Liliopsida</taxon>
        <taxon>Poales</taxon>
        <taxon>Poaceae</taxon>
        <taxon>BOP clade</taxon>
        <taxon>Pooideae</taxon>
        <taxon>Poodae</taxon>
        <taxon>Poeae</taxon>
        <taxon>Poeae Chloroplast Group 2 (Poeae type)</taxon>
        <taxon>Loliodinae</taxon>
        <taxon>Loliinae</taxon>
        <taxon>Lolium</taxon>
    </lineage>
</organism>
<evidence type="ECO:0000313" key="2">
    <source>
        <dbReference type="Proteomes" id="UP001231189"/>
    </source>
</evidence>
<dbReference type="EMBL" id="JAUUTY010000002">
    <property type="protein sequence ID" value="KAK1679670.1"/>
    <property type="molecule type" value="Genomic_DNA"/>
</dbReference>
<dbReference type="Proteomes" id="UP001231189">
    <property type="component" value="Unassembled WGS sequence"/>
</dbReference>
<gene>
    <name evidence="1" type="ORF">QYE76_040518</name>
</gene>
<reference evidence="1" key="1">
    <citation type="submission" date="2023-07" db="EMBL/GenBank/DDBJ databases">
        <title>A chromosome-level genome assembly of Lolium multiflorum.</title>
        <authorList>
            <person name="Chen Y."/>
            <person name="Copetti D."/>
            <person name="Kolliker R."/>
            <person name="Studer B."/>
        </authorList>
    </citation>
    <scope>NUCLEOTIDE SEQUENCE</scope>
    <source>
        <strain evidence="1">02402/16</strain>
        <tissue evidence="1">Leaf</tissue>
    </source>
</reference>
<evidence type="ECO:0000313" key="1">
    <source>
        <dbReference type="EMBL" id="KAK1679670.1"/>
    </source>
</evidence>
<protein>
    <submittedName>
        <fullName evidence="1">Uncharacterized protein</fullName>
    </submittedName>
</protein>
<keyword evidence="2" id="KW-1185">Reference proteome</keyword>